<dbReference type="InterPro" id="IPR037066">
    <property type="entry name" value="Plug_dom_sf"/>
</dbReference>
<evidence type="ECO:0000256" key="3">
    <source>
        <dbReference type="ARBA" id="ARBA00023237"/>
    </source>
</evidence>
<dbReference type="Gene3D" id="2.60.40.1120">
    <property type="entry name" value="Carboxypeptidase-like, regulatory domain"/>
    <property type="match status" value="1"/>
</dbReference>
<keyword evidence="2" id="KW-0472">Membrane</keyword>
<dbReference type="SUPFAM" id="SSF49464">
    <property type="entry name" value="Carboxypeptidase regulatory domain-like"/>
    <property type="match status" value="1"/>
</dbReference>
<organism evidence="6">
    <name type="scientific">Solibacter usitatus (strain Ellin6076)</name>
    <dbReference type="NCBI Taxonomy" id="234267"/>
    <lineage>
        <taxon>Bacteria</taxon>
        <taxon>Pseudomonadati</taxon>
        <taxon>Acidobacteriota</taxon>
        <taxon>Terriglobia</taxon>
        <taxon>Bryobacterales</taxon>
        <taxon>Solibacteraceae</taxon>
        <taxon>Candidatus Solibacter</taxon>
    </lineage>
</organism>
<feature type="domain" description="TonB-dependent transporter Oar-like beta-barrel" evidence="5">
    <location>
        <begin position="241"/>
        <end position="1061"/>
    </location>
</feature>
<dbReference type="KEGG" id="sus:Acid_1776"/>
<dbReference type="InParanoid" id="Q027P1"/>
<keyword evidence="4" id="KW-0732">Signal</keyword>
<dbReference type="HOGENOM" id="CLU_006298_0_0_0"/>
<dbReference type="OrthoDB" id="97893at2"/>
<feature type="chain" id="PRO_5004163160" evidence="4">
    <location>
        <begin position="18"/>
        <end position="1068"/>
    </location>
</feature>
<reference evidence="6" key="1">
    <citation type="submission" date="2006-10" db="EMBL/GenBank/DDBJ databases">
        <title>Complete sequence of Solibacter usitatus Ellin6076.</title>
        <authorList>
            <consortium name="US DOE Joint Genome Institute"/>
            <person name="Copeland A."/>
            <person name="Lucas S."/>
            <person name="Lapidus A."/>
            <person name="Barry K."/>
            <person name="Detter J.C."/>
            <person name="Glavina del Rio T."/>
            <person name="Hammon N."/>
            <person name="Israni S."/>
            <person name="Dalin E."/>
            <person name="Tice H."/>
            <person name="Pitluck S."/>
            <person name="Thompson L.S."/>
            <person name="Brettin T."/>
            <person name="Bruce D."/>
            <person name="Han C."/>
            <person name="Tapia R."/>
            <person name="Gilna P."/>
            <person name="Schmutz J."/>
            <person name="Larimer F."/>
            <person name="Land M."/>
            <person name="Hauser L."/>
            <person name="Kyrpides N."/>
            <person name="Mikhailova N."/>
            <person name="Janssen P.H."/>
            <person name="Kuske C.R."/>
            <person name="Richardson P."/>
        </authorList>
    </citation>
    <scope>NUCLEOTIDE SEQUENCE</scope>
    <source>
        <strain evidence="6">Ellin6076</strain>
    </source>
</reference>
<dbReference type="Pfam" id="PF25183">
    <property type="entry name" value="OMP_b-brl_4"/>
    <property type="match status" value="1"/>
</dbReference>
<evidence type="ECO:0000313" key="6">
    <source>
        <dbReference type="EMBL" id="ABJ82766.1"/>
    </source>
</evidence>
<keyword evidence="6" id="KW-0675">Receptor</keyword>
<name>Q027P1_SOLUE</name>
<dbReference type="InterPro" id="IPR008969">
    <property type="entry name" value="CarboxyPept-like_regulatory"/>
</dbReference>
<evidence type="ECO:0000256" key="4">
    <source>
        <dbReference type="SAM" id="SignalP"/>
    </source>
</evidence>
<dbReference type="EMBL" id="CP000473">
    <property type="protein sequence ID" value="ABJ82766.1"/>
    <property type="molecule type" value="Genomic_DNA"/>
</dbReference>
<sequence length="1068" mass="116231" precursor="true">MRYILKTLILCGIAALAPLYGQQVTGSILGNVVDQQNAAVADTKVEARNMETGLSRSVQTNERGEYRIDFVPPGNYVIEVARAGFRTFKQSGVTLQVGQFARVDVRLQVGDASVTVSVEGSAPLVNTTDATVGQTVNKEQITTLPMVNRSVYSLLNLTPGVQNTGNAIALGFPAQRTFINGGADATMGSVNYYLDGGSNVSSLRNTGNTPPNPDAVEEFRVETNNYSAEYGRFGNGVINVITRSGTNDFHGSLFEFLRNTKLNANTFNALIKPPLHRNQFGGSFGGPIIKNKTFFFGTYSGLRQTTTTFLSSAVVPTAAQRAGDFSAITKPIIDPVTGNPFPNNQIPVNRFDPTAANIMNKYVALSNFNNNILQAQVPSPYNTDEYLAKVDHQVTDSQRLSASYYTTAGTNSILPGGNMPWSIQAYNWRQQNANLNYTWSITPNTINQTWLSYTRYFGGRTNIPALSLHDLGSDYTIQGPANLPQIAITGYFTLGQSIAGPVAGDNVYSLRDVISHTRGRHSLRFGGDISLSKDIQQTLLNNYGTFSFTGAKTGPKANQGDAFADYLLGLPVTMNQDAPETALYNFFQAGLFVQDDFKVLPRLTLNLGLRYDVQTPPTDPQNRELTFVPGRQSTVLPSAPAGILVVGDPGVERGVVSTRWNHISPRVGFAWDPFGDGKTAVRAAGGIFYGSVSGNGWGTVENSQPFAIRQQFTNVASLTHPYAALPGGVSPFPYVYTPSTARFILPAGLLPIDLDFKWPKSYQFNFTIQRQLGRGFSASAGYVGTLSHNLAFSPDINYPFYNSTATTGNVNARRPYGNGNLSTINLMQSNGTASYHAMQLTAKKAMSKHLTLTAFYTFSKSISSAQMDGASTSGGAQDFHNLALDRGRSDYDQRHNFVSAIIWDTSYYSGANPVLRHLLNGWTLSPIINLASGLPFTVASGKDNNLDGVSNDRANVIANPYLDPNRPRAQVVAQWFNTAAFIANPIGTDGTSARNLMDAPGFRNIDMGLFRNFSIHERMKLQFRAEFTNFFNMVSLNSPNATLGSATFGQITTAREMRQLQLGLRMTF</sequence>
<gene>
    <name evidence="6" type="ordered locus">Acid_1776</name>
</gene>
<evidence type="ECO:0000256" key="2">
    <source>
        <dbReference type="ARBA" id="ARBA00023136"/>
    </source>
</evidence>
<proteinExistence type="predicted"/>
<dbReference type="AlphaFoldDB" id="Q027P1"/>
<dbReference type="Pfam" id="PF13620">
    <property type="entry name" value="CarboxypepD_reg"/>
    <property type="match status" value="1"/>
</dbReference>
<evidence type="ECO:0000256" key="1">
    <source>
        <dbReference type="ARBA" id="ARBA00004442"/>
    </source>
</evidence>
<comment type="subcellular location">
    <subcellularLocation>
        <location evidence="1">Cell outer membrane</location>
    </subcellularLocation>
</comment>
<accession>Q027P1</accession>
<dbReference type="eggNOG" id="COG4771">
    <property type="taxonomic scope" value="Bacteria"/>
</dbReference>
<dbReference type="GO" id="GO:0009279">
    <property type="term" value="C:cell outer membrane"/>
    <property type="evidence" value="ECO:0007669"/>
    <property type="project" value="UniProtKB-SubCell"/>
</dbReference>
<dbReference type="SUPFAM" id="SSF56935">
    <property type="entry name" value="Porins"/>
    <property type="match status" value="1"/>
</dbReference>
<dbReference type="Gene3D" id="2.40.170.20">
    <property type="entry name" value="TonB-dependent receptor, beta-barrel domain"/>
    <property type="match status" value="1"/>
</dbReference>
<dbReference type="InterPro" id="IPR057601">
    <property type="entry name" value="Oar-like_b-barrel"/>
</dbReference>
<evidence type="ECO:0000259" key="5">
    <source>
        <dbReference type="Pfam" id="PF25183"/>
    </source>
</evidence>
<feature type="signal peptide" evidence="4">
    <location>
        <begin position="1"/>
        <end position="17"/>
    </location>
</feature>
<dbReference type="STRING" id="234267.Acid_1776"/>
<dbReference type="InterPro" id="IPR036942">
    <property type="entry name" value="Beta-barrel_TonB_sf"/>
</dbReference>
<protein>
    <submittedName>
        <fullName evidence="6">TonB-dependent receptor</fullName>
    </submittedName>
</protein>
<dbReference type="Gene3D" id="2.170.130.10">
    <property type="entry name" value="TonB-dependent receptor, plug domain"/>
    <property type="match status" value="1"/>
</dbReference>
<keyword evidence="3" id="KW-0998">Cell outer membrane</keyword>